<organism evidence="1 2">
    <name type="scientific">Plasticicumulans acidivorans</name>
    <dbReference type="NCBI Taxonomy" id="886464"/>
    <lineage>
        <taxon>Bacteria</taxon>
        <taxon>Pseudomonadati</taxon>
        <taxon>Pseudomonadota</taxon>
        <taxon>Gammaproteobacteria</taxon>
        <taxon>Candidatus Competibacteraceae</taxon>
        <taxon>Plasticicumulans</taxon>
    </lineage>
</organism>
<keyword evidence="2" id="KW-1185">Reference proteome</keyword>
<dbReference type="Proteomes" id="UP000246569">
    <property type="component" value="Unassembled WGS sequence"/>
</dbReference>
<evidence type="ECO:0000313" key="1">
    <source>
        <dbReference type="EMBL" id="PWV64793.1"/>
    </source>
</evidence>
<proteinExistence type="predicted"/>
<dbReference type="InterPro" id="IPR017748">
    <property type="entry name" value="TagF"/>
</dbReference>
<name>A0A317MYS5_9GAMM</name>
<dbReference type="RefSeq" id="WP_246004550.1">
    <property type="nucleotide sequence ID" value="NZ_QGTJ01000002.1"/>
</dbReference>
<comment type="caution">
    <text evidence="1">The sequence shown here is derived from an EMBL/GenBank/DDBJ whole genome shotgun (WGS) entry which is preliminary data.</text>
</comment>
<gene>
    <name evidence="1" type="ORF">C7443_102446</name>
</gene>
<accession>A0A317MYS5</accession>
<evidence type="ECO:0000313" key="2">
    <source>
        <dbReference type="Proteomes" id="UP000246569"/>
    </source>
</evidence>
<dbReference type="Gene3D" id="3.40.1730.10">
    <property type="entry name" value="pa0076 domain"/>
    <property type="match status" value="1"/>
</dbReference>
<dbReference type="AlphaFoldDB" id="A0A317MYS5"/>
<dbReference type="InterPro" id="IPR038225">
    <property type="entry name" value="TagF_sf"/>
</dbReference>
<dbReference type="Pfam" id="PF09867">
    <property type="entry name" value="TagF_N"/>
    <property type="match status" value="1"/>
</dbReference>
<protein>
    <submittedName>
        <fullName evidence="1">Type VI secretion system protein ImpM</fullName>
    </submittedName>
</protein>
<dbReference type="NCBIfam" id="TIGR03373">
    <property type="entry name" value="VI_minor_4"/>
    <property type="match status" value="1"/>
</dbReference>
<sequence>MAAGVYGKLPSRGDFVSRRLPREFIEPWDAWLQAGIASSRTRLGEQWLEHYLTSPLWCFALGGGVCGAQPVAGVLMPSVDRVGRYFPLTLAQPLPLRSDLAALAGDGVDWFARLSALALRALDDDFDFSALDQALETLPAPPAAASAAPRACVQQLDSPSAVQALARACLPADWQGATLWWSEGSEAVAPCRLLLAGLPAAEHFATLFTGEFAAAGYTLHTDEPAYVPSFRDP</sequence>
<dbReference type="EMBL" id="QGTJ01000002">
    <property type="protein sequence ID" value="PWV64793.1"/>
    <property type="molecule type" value="Genomic_DNA"/>
</dbReference>
<dbReference type="PIRSF" id="PIRSF029287">
    <property type="entry name" value="UCP029287"/>
    <property type="match status" value="1"/>
</dbReference>
<reference evidence="1 2" key="1">
    <citation type="submission" date="2018-05" db="EMBL/GenBank/DDBJ databases">
        <title>Genomic Encyclopedia of Type Strains, Phase IV (KMG-IV): sequencing the most valuable type-strain genomes for metagenomic binning, comparative biology and taxonomic classification.</title>
        <authorList>
            <person name="Goeker M."/>
        </authorList>
    </citation>
    <scope>NUCLEOTIDE SEQUENCE [LARGE SCALE GENOMIC DNA]</scope>
    <source>
        <strain evidence="1 2">DSM 23606</strain>
    </source>
</reference>